<organism evidence="1 2">
    <name type="scientific">Latimeria chalumnae</name>
    <name type="common">Coelacanth</name>
    <dbReference type="NCBI Taxonomy" id="7897"/>
    <lineage>
        <taxon>Eukaryota</taxon>
        <taxon>Metazoa</taxon>
        <taxon>Chordata</taxon>
        <taxon>Craniata</taxon>
        <taxon>Vertebrata</taxon>
        <taxon>Euteleostomi</taxon>
        <taxon>Coelacanthiformes</taxon>
        <taxon>Coelacanthidae</taxon>
        <taxon>Latimeria</taxon>
    </lineage>
</organism>
<dbReference type="PANTHER" id="PTHR35450">
    <property type="entry name" value="REVERSE TRANSCRIPTASE DOMAIN-CONTAINING PROTEIN"/>
    <property type="match status" value="1"/>
</dbReference>
<reference evidence="2" key="1">
    <citation type="submission" date="2011-08" db="EMBL/GenBank/DDBJ databases">
        <title>The draft genome of Latimeria chalumnae.</title>
        <authorList>
            <person name="Di Palma F."/>
            <person name="Alfoldi J."/>
            <person name="Johnson J."/>
            <person name="Berlin A."/>
            <person name="Gnerre S."/>
            <person name="Jaffe D."/>
            <person name="MacCallum I."/>
            <person name="Young S."/>
            <person name="Walker B.J."/>
            <person name="Lander E."/>
            <person name="Lindblad-Toh K."/>
        </authorList>
    </citation>
    <scope>NUCLEOTIDE SEQUENCE [LARGE SCALE GENOMIC DNA]</scope>
    <source>
        <strain evidence="2">Wild caught</strain>
    </source>
</reference>
<dbReference type="eggNOG" id="ENOG502S0E1">
    <property type="taxonomic scope" value="Eukaryota"/>
</dbReference>
<sequence length="286" mass="33353">MNKHGMVHPRADTNRLYVKRKECGRGLGSIEDMIDIEKLNLRDYVSSRTDDQLIEIVRSSGEHERGITTAERYQEYKRNKKNNRYNSWKQKALYGETEALLIAAQDQVLNTNSRRVRILHSGTESKCRMCKAEEETVVHIILGCKMLANASYKERHNIAGSIHCALCKKVNVEVANQWWKHQPMAVEETTGVKILWDFGIRTEREIQVHRPDIVFMDKTNRKAKIIDIACPIDYNIGEKEREKIMKYQDLKMEIGKLWKVRVEVITVVIRVLGAVTKKHEDYIKKM</sequence>
<reference evidence="1" key="3">
    <citation type="submission" date="2025-09" db="UniProtKB">
        <authorList>
            <consortium name="Ensembl"/>
        </authorList>
    </citation>
    <scope>IDENTIFICATION</scope>
</reference>
<dbReference type="OMA" id="AGSIHCA"/>
<dbReference type="InParanoid" id="H3A1Y9"/>
<dbReference type="EMBL" id="AFYH01252248">
    <property type="status" value="NOT_ANNOTATED_CDS"/>
    <property type="molecule type" value="Genomic_DNA"/>
</dbReference>
<dbReference type="Proteomes" id="UP000008672">
    <property type="component" value="Unassembled WGS sequence"/>
</dbReference>
<dbReference type="AlphaFoldDB" id="H3A1Y9"/>
<evidence type="ECO:0000313" key="2">
    <source>
        <dbReference type="Proteomes" id="UP000008672"/>
    </source>
</evidence>
<name>H3A1Y9_LATCH</name>
<dbReference type="Ensembl" id="ENSLACT00000003693.1">
    <property type="protein sequence ID" value="ENSLACP00000003660.1"/>
    <property type="gene ID" value="ENSLACG00000003259.1"/>
</dbReference>
<keyword evidence="2" id="KW-1185">Reference proteome</keyword>
<evidence type="ECO:0000313" key="1">
    <source>
        <dbReference type="Ensembl" id="ENSLACP00000003660.1"/>
    </source>
</evidence>
<evidence type="ECO:0008006" key="3">
    <source>
        <dbReference type="Google" id="ProtNLM"/>
    </source>
</evidence>
<protein>
    <recommendedName>
        <fullName evidence="3">Reverse transcriptase zinc-binding domain-containing protein</fullName>
    </recommendedName>
</protein>
<reference evidence="1" key="2">
    <citation type="submission" date="2025-08" db="UniProtKB">
        <authorList>
            <consortium name="Ensembl"/>
        </authorList>
    </citation>
    <scope>IDENTIFICATION</scope>
</reference>
<proteinExistence type="predicted"/>
<dbReference type="PANTHER" id="PTHR35450:SF2">
    <property type="entry name" value="REVERSE TRANSCRIPTASE DOMAIN-CONTAINING PROTEIN"/>
    <property type="match status" value="1"/>
</dbReference>
<dbReference type="HOGENOM" id="CLU_008338_0_0_1"/>
<dbReference type="GeneTree" id="ENSGT00940000163438"/>
<accession>H3A1Y9</accession>